<dbReference type="InterPro" id="IPR004675">
    <property type="entry name" value="AhpD_core"/>
</dbReference>
<gene>
    <name evidence="1" type="ORF">ACPOL_4660</name>
</gene>
<organism evidence="1 2">
    <name type="scientific">Acidisarcina polymorpha</name>
    <dbReference type="NCBI Taxonomy" id="2211140"/>
    <lineage>
        <taxon>Bacteria</taxon>
        <taxon>Pseudomonadati</taxon>
        <taxon>Acidobacteriota</taxon>
        <taxon>Terriglobia</taxon>
        <taxon>Terriglobales</taxon>
        <taxon>Acidobacteriaceae</taxon>
        <taxon>Acidisarcina</taxon>
    </lineage>
</organism>
<dbReference type="Gene3D" id="1.20.1290.10">
    <property type="entry name" value="AhpD-like"/>
    <property type="match status" value="1"/>
</dbReference>
<dbReference type="AlphaFoldDB" id="A0A2Z5G4N4"/>
<reference evidence="1 2" key="1">
    <citation type="journal article" date="2018" name="Front. Microbiol.">
        <title>Hydrolytic Capabilities as a Key to Environmental Success: Chitinolytic and Cellulolytic Acidobacteria From Acidic Sub-arctic Soils and Boreal Peatlands.</title>
        <authorList>
            <person name="Belova S.E."/>
            <person name="Ravin N.V."/>
            <person name="Pankratov T.A."/>
            <person name="Rakitin A.L."/>
            <person name="Ivanova A.A."/>
            <person name="Beletsky A.V."/>
            <person name="Mardanov A.V."/>
            <person name="Sinninghe Damste J.S."/>
            <person name="Dedysh S.N."/>
        </authorList>
    </citation>
    <scope>NUCLEOTIDE SEQUENCE [LARGE SCALE GENOMIC DNA]</scope>
    <source>
        <strain evidence="1 2">SBC82</strain>
    </source>
</reference>
<proteinExistence type="predicted"/>
<dbReference type="OrthoDB" id="9801997at2"/>
<dbReference type="GO" id="GO:0051920">
    <property type="term" value="F:peroxiredoxin activity"/>
    <property type="evidence" value="ECO:0007669"/>
    <property type="project" value="InterPro"/>
</dbReference>
<keyword evidence="2" id="KW-1185">Reference proteome</keyword>
<dbReference type="InterPro" id="IPR029032">
    <property type="entry name" value="AhpD-like"/>
</dbReference>
<evidence type="ECO:0000313" key="2">
    <source>
        <dbReference type="Proteomes" id="UP000253606"/>
    </source>
</evidence>
<dbReference type="RefSeq" id="WP_114208815.1">
    <property type="nucleotide sequence ID" value="NZ_CP030840.1"/>
</dbReference>
<accession>A0A2Z5G4N4</accession>
<dbReference type="NCBIfam" id="TIGR00778">
    <property type="entry name" value="ahpD_dom"/>
    <property type="match status" value="1"/>
</dbReference>
<evidence type="ECO:0000313" key="1">
    <source>
        <dbReference type="EMBL" id="AXC13930.1"/>
    </source>
</evidence>
<protein>
    <submittedName>
        <fullName evidence="1">Macrophage infectivity potentiator-related protein</fullName>
    </submittedName>
</protein>
<sequence>MSSQGLEQTDTGFSIYTIENAPSETKPLLEGIKKTYGGFLPNLIAVLGGSAPLLAANVALFEQVEKISLSAIEQQVVELAISNQNNCEYCVAGHVFLSRKLPQEPLIAARSGKSIAEPKLESLRSFAVEMVRTAGSPAADVRDSFFAHYSRQQALEVILLLTLKTLHNYTNNLAETPIDEIYK</sequence>
<dbReference type="PANTHER" id="PTHR35446">
    <property type="entry name" value="SI:CH211-175M2.5"/>
    <property type="match status" value="1"/>
</dbReference>
<dbReference type="KEGG" id="abas:ACPOL_4660"/>
<dbReference type="SUPFAM" id="SSF69118">
    <property type="entry name" value="AhpD-like"/>
    <property type="match status" value="1"/>
</dbReference>
<dbReference type="PANTHER" id="PTHR35446:SF3">
    <property type="entry name" value="CMD DOMAIN-CONTAINING PROTEIN"/>
    <property type="match status" value="1"/>
</dbReference>
<dbReference type="EMBL" id="CP030840">
    <property type="protein sequence ID" value="AXC13930.1"/>
    <property type="molecule type" value="Genomic_DNA"/>
</dbReference>
<name>A0A2Z5G4N4_9BACT</name>
<dbReference type="Proteomes" id="UP000253606">
    <property type="component" value="Chromosome"/>
</dbReference>